<evidence type="ECO:0000313" key="2">
    <source>
        <dbReference type="Proteomes" id="UP000287374"/>
    </source>
</evidence>
<name>A0ABY0CGP2_9GAMM</name>
<dbReference type="EMBL" id="RZGX01000013">
    <property type="protein sequence ID" value="RUR22074.1"/>
    <property type="molecule type" value="Genomic_DNA"/>
</dbReference>
<organism evidence="1 2">
    <name type="scientific">Legionella qingyii</name>
    <dbReference type="NCBI Taxonomy" id="2184757"/>
    <lineage>
        <taxon>Bacteria</taxon>
        <taxon>Pseudomonadati</taxon>
        <taxon>Pseudomonadota</taxon>
        <taxon>Gammaproteobacteria</taxon>
        <taxon>Legionellales</taxon>
        <taxon>Legionellaceae</taxon>
        <taxon>Legionella</taxon>
    </lineage>
</organism>
<accession>A0ABY0CGP2</accession>
<dbReference type="RefSeq" id="WP_126955516.1">
    <property type="nucleotide sequence ID" value="NZ_RZGW01000011.1"/>
</dbReference>
<evidence type="ECO:0000313" key="1">
    <source>
        <dbReference type="EMBL" id="RUR22074.1"/>
    </source>
</evidence>
<reference evidence="1 2" key="1">
    <citation type="submission" date="2018-12" db="EMBL/GenBank/DDBJ databases">
        <title>Legionella sp,whole genome shotgun sequence.</title>
        <authorList>
            <person name="Wu H."/>
        </authorList>
    </citation>
    <scope>NUCLEOTIDE SEQUENCE [LARGE SCALE GENOMIC DNA]</scope>
    <source>
        <strain evidence="2">km489</strain>
    </source>
</reference>
<comment type="caution">
    <text evidence="1">The sequence shown here is derived from an EMBL/GenBank/DDBJ whole genome shotgun (WGS) entry which is preliminary data.</text>
</comment>
<keyword evidence="2" id="KW-1185">Reference proteome</keyword>
<sequence>MANVNSSLEQIERWSLFELHRFNCAITKLLSDPERNDAIKRQLKVGMQITYFCSDKNTLVEAIVDEIRKARASVINIHDGQQWDISFFLINLEGIDTRIVPKKYSSGLDRNSLKVGDLVMDTLSIQGGQLFIEGEAIR</sequence>
<gene>
    <name evidence="1" type="ORF">ELY20_10965</name>
</gene>
<proteinExistence type="predicted"/>
<dbReference type="Proteomes" id="UP000287374">
    <property type="component" value="Unassembled WGS sequence"/>
</dbReference>
<protein>
    <submittedName>
        <fullName evidence="1">Uncharacterized protein</fullName>
    </submittedName>
</protein>